<evidence type="ECO:0000313" key="9">
    <source>
        <dbReference type="EMBL" id="RJP14045.1"/>
    </source>
</evidence>
<feature type="binding site" evidence="5">
    <location>
        <position position="182"/>
    </location>
    <ligand>
        <name>Zn(2+)</name>
        <dbReference type="ChEBI" id="CHEBI:29105"/>
    </ligand>
</feature>
<gene>
    <name evidence="9" type="ORF">C4520_22090</name>
</gene>
<comment type="cofactor">
    <cofactor evidence="5">
        <name>Zn(2+)</name>
        <dbReference type="ChEBI" id="CHEBI:29105"/>
    </cofactor>
    <text evidence="5">Binds 1 zinc ion per subunit.</text>
</comment>
<dbReference type="PANTHER" id="PTHR42742:SF3">
    <property type="entry name" value="FRUCTOKINASE"/>
    <property type="match status" value="1"/>
</dbReference>
<dbReference type="AlphaFoldDB" id="A0A3A4N6A7"/>
<feature type="domain" description="Mannose-6-phosphate isomerase cupin" evidence="8">
    <location>
        <begin position="249"/>
        <end position="329"/>
    </location>
</feature>
<dbReference type="Pfam" id="PF20511">
    <property type="entry name" value="PMI_typeI_cat"/>
    <property type="match status" value="1"/>
</dbReference>
<protein>
    <recommendedName>
        <fullName evidence="3">Phosphohexomutase</fullName>
    </recommendedName>
    <alternativeName>
        <fullName evidence="4">Phosphomannose isomerase</fullName>
    </alternativeName>
</protein>
<proteinExistence type="predicted"/>
<evidence type="ECO:0000259" key="7">
    <source>
        <dbReference type="Pfam" id="PF20511"/>
    </source>
</evidence>
<evidence type="ECO:0000313" key="10">
    <source>
        <dbReference type="Proteomes" id="UP000265882"/>
    </source>
</evidence>
<keyword evidence="2 5" id="KW-0862">Zinc</keyword>
<evidence type="ECO:0000256" key="1">
    <source>
        <dbReference type="ARBA" id="ARBA00022723"/>
    </source>
</evidence>
<evidence type="ECO:0000256" key="3">
    <source>
        <dbReference type="ARBA" id="ARBA00029741"/>
    </source>
</evidence>
<sequence>MQAQQRLYPFVLEPVFKYRIWGGRRLETMFGKKLPPVDPIGESWEITCRGEDNSVIRNGALAGKTLRDVLLQYPNELLGVGNKRGARPFPLLNKFIDANELLSVQVHPDEGGAARYAGAEAKTEAWYILHAEPGATLVKGLKRGTTRKKFEEAIRSNTVPAVLNTFPVRAGDTVYVPAGCVHAMGAGLVVCEIQENSDTTFRVYDWGRVGADGKPRQLHIEQALEVINFDDASPEKVAPVEIIEGRNRKTYLVACPYFAAELLDLGERAGATTSLSRFDSYMVLKGNAAIRTESGDEVVVSAGDSVLIPASVGDYFVIPAGGCSMIKVYVPDIAEVAARLRSAGVAEGRVRGLIFE</sequence>
<dbReference type="GO" id="GO:0004476">
    <property type="term" value="F:mannose-6-phosphate isomerase activity"/>
    <property type="evidence" value="ECO:0007669"/>
    <property type="project" value="InterPro"/>
</dbReference>
<evidence type="ECO:0000256" key="5">
    <source>
        <dbReference type="PIRSR" id="PIRSR036894-1"/>
    </source>
</evidence>
<dbReference type="InterPro" id="IPR014628">
    <property type="entry name" value="Man6P_isomerase_Firm_short"/>
</dbReference>
<feature type="binding site" evidence="5">
    <location>
        <position position="107"/>
    </location>
    <ligand>
        <name>Zn(2+)</name>
        <dbReference type="ChEBI" id="CHEBI:29105"/>
    </ligand>
</feature>
<dbReference type="Proteomes" id="UP000265882">
    <property type="component" value="Unassembled WGS sequence"/>
</dbReference>
<keyword evidence="9" id="KW-0413">Isomerase</keyword>
<dbReference type="InterPro" id="IPR011051">
    <property type="entry name" value="RmlC_Cupin_sf"/>
</dbReference>
<dbReference type="InterPro" id="IPR049071">
    <property type="entry name" value="MPI_cupin_dom"/>
</dbReference>
<dbReference type="Gene3D" id="2.60.120.10">
    <property type="entry name" value="Jelly Rolls"/>
    <property type="match status" value="2"/>
</dbReference>
<evidence type="ECO:0000256" key="6">
    <source>
        <dbReference type="PIRSR" id="PIRSR036894-2"/>
    </source>
</evidence>
<name>A0A3A4N6A7_ABYX5</name>
<accession>A0A3A4N6A7</accession>
<dbReference type="SUPFAM" id="SSF51182">
    <property type="entry name" value="RmlC-like cupins"/>
    <property type="match status" value="1"/>
</dbReference>
<dbReference type="GO" id="GO:0008270">
    <property type="term" value="F:zinc ion binding"/>
    <property type="evidence" value="ECO:0007669"/>
    <property type="project" value="InterPro"/>
</dbReference>
<keyword evidence="1 5" id="KW-0479">Metal-binding</keyword>
<dbReference type="GO" id="GO:0005975">
    <property type="term" value="P:carbohydrate metabolic process"/>
    <property type="evidence" value="ECO:0007669"/>
    <property type="project" value="InterPro"/>
</dbReference>
<dbReference type="InterPro" id="IPR051804">
    <property type="entry name" value="Carb_Metab_Reg_Kinase/Isom"/>
</dbReference>
<comment type="caution">
    <text evidence="9">The sequence shown here is derived from an EMBL/GenBank/DDBJ whole genome shotgun (WGS) entry which is preliminary data.</text>
</comment>
<dbReference type="InterPro" id="IPR046457">
    <property type="entry name" value="PMI_typeI_cat"/>
</dbReference>
<feature type="binding site" evidence="5">
    <location>
        <position position="124"/>
    </location>
    <ligand>
        <name>Zn(2+)</name>
        <dbReference type="ChEBI" id="CHEBI:29105"/>
    </ligand>
</feature>
<reference evidence="9 10" key="1">
    <citation type="journal article" date="2017" name="ISME J.">
        <title>Energy and carbon metabolisms in a deep terrestrial subsurface fluid microbial community.</title>
        <authorList>
            <person name="Momper L."/>
            <person name="Jungbluth S.P."/>
            <person name="Lee M.D."/>
            <person name="Amend J.P."/>
        </authorList>
    </citation>
    <scope>NUCLEOTIDE SEQUENCE [LARGE SCALE GENOMIC DNA]</scope>
    <source>
        <strain evidence="9">SURF_5</strain>
    </source>
</reference>
<feature type="domain" description="Phosphomannose isomerase type I catalytic" evidence="7">
    <location>
        <begin position="11"/>
        <end position="113"/>
    </location>
</feature>
<dbReference type="Pfam" id="PF21621">
    <property type="entry name" value="MPI_cupin_dom"/>
    <property type="match status" value="1"/>
</dbReference>
<evidence type="ECO:0000256" key="4">
    <source>
        <dbReference type="ARBA" id="ARBA00030762"/>
    </source>
</evidence>
<organism evidence="9 10">
    <name type="scientific">Abyssobacteria bacterium (strain SURF_5)</name>
    <dbReference type="NCBI Taxonomy" id="2093360"/>
    <lineage>
        <taxon>Bacteria</taxon>
        <taxon>Pseudomonadati</taxon>
        <taxon>Candidatus Hydrogenedentota</taxon>
        <taxon>Candidatus Abyssobacteria</taxon>
    </lineage>
</organism>
<evidence type="ECO:0000259" key="8">
    <source>
        <dbReference type="Pfam" id="PF21621"/>
    </source>
</evidence>
<dbReference type="PIRSF" id="PIRSF036894">
    <property type="entry name" value="PMI_Firm_short"/>
    <property type="match status" value="1"/>
</dbReference>
<dbReference type="CDD" id="cd07010">
    <property type="entry name" value="cupin_PMI_type_I_N_bac"/>
    <property type="match status" value="1"/>
</dbReference>
<dbReference type="PANTHER" id="PTHR42742">
    <property type="entry name" value="TRANSCRIPTIONAL REPRESSOR MPRA"/>
    <property type="match status" value="1"/>
</dbReference>
<dbReference type="InterPro" id="IPR014710">
    <property type="entry name" value="RmlC-like_jellyroll"/>
</dbReference>
<dbReference type="EMBL" id="QZKU01000145">
    <property type="protein sequence ID" value="RJP14045.1"/>
    <property type="molecule type" value="Genomic_DNA"/>
</dbReference>
<evidence type="ECO:0000256" key="2">
    <source>
        <dbReference type="ARBA" id="ARBA00022833"/>
    </source>
</evidence>
<feature type="active site" evidence="6">
    <location>
        <position position="202"/>
    </location>
</feature>